<reference evidence="1 2" key="1">
    <citation type="submission" date="2019-09" db="EMBL/GenBank/DDBJ databases">
        <title>Non-baumannii Acinetobacter spp. carrying blaNDM-1 isolated in China.</title>
        <authorList>
            <person name="Cui C."/>
            <person name="Chen C."/>
            <person name="Sun J."/>
            <person name="Liu Y."/>
        </authorList>
    </citation>
    <scope>NUCLEOTIDE SEQUENCE [LARGE SCALE GENOMIC DNA]</scope>
    <source>
        <strain evidence="1 2">HZE23-1</strain>
    </source>
</reference>
<dbReference type="EMBL" id="CP044463">
    <property type="protein sequence ID" value="QIC67961.1"/>
    <property type="molecule type" value="Genomic_DNA"/>
</dbReference>
<evidence type="ECO:0000313" key="1">
    <source>
        <dbReference type="EMBL" id="QIC67961.1"/>
    </source>
</evidence>
<gene>
    <name evidence="1" type="ORF">FSC10_11605</name>
</gene>
<proteinExistence type="predicted"/>
<name>A0AAE7BXH1_9GAMM</name>
<dbReference type="RefSeq" id="WP_163171925.1">
    <property type="nucleotide sequence ID" value="NZ_CP044463.1"/>
</dbReference>
<organism evidence="1 2">
    <name type="scientific">Acinetobacter schindleri</name>
    <dbReference type="NCBI Taxonomy" id="108981"/>
    <lineage>
        <taxon>Bacteria</taxon>
        <taxon>Pseudomonadati</taxon>
        <taxon>Pseudomonadota</taxon>
        <taxon>Gammaproteobacteria</taxon>
        <taxon>Moraxellales</taxon>
        <taxon>Moraxellaceae</taxon>
        <taxon>Acinetobacter</taxon>
    </lineage>
</organism>
<dbReference type="AlphaFoldDB" id="A0AAE7BXH1"/>
<protein>
    <submittedName>
        <fullName evidence="1">Inovirus Gp2 family protein</fullName>
    </submittedName>
</protein>
<sequence length="338" mass="39482">MLNSYPLDNHSSVLKAVDEFVFLNNNIGMLPNHFVSVLNELIPAFKAYEQGDVVYSTYVRAFRSLVEYIDNSRKTWEYETYFKRLGKSEIYRLSNQLKCCQSDFAKELKRYKENKQSNSESFAKYVKTIIYDYSCVLIVRVDLGYREEYLPEVTFDQFSSDVERLRSYLKDRQGDVQHLLGYGMALEQGQSRGFHIHLYLIYNAARVQQDGYFAMGMIKRWKEITAEMGTGYNGNNKEKKKEFQVKGLLGVGKIHRNCQHEVDNALKVASYLNRADKWYQRLLIRFPKMQTFSKGEYTPHGRNYQTRYKDQLKGATSSLAPVGIMTRLDVDTLDELES</sequence>
<accession>A0AAE7BXH1</accession>
<dbReference type="Proteomes" id="UP000503505">
    <property type="component" value="Chromosome"/>
</dbReference>
<evidence type="ECO:0000313" key="2">
    <source>
        <dbReference type="Proteomes" id="UP000503505"/>
    </source>
</evidence>